<keyword evidence="2" id="KW-0238">DNA-binding</keyword>
<dbReference type="InterPro" id="IPR018062">
    <property type="entry name" value="HTH_AraC-typ_CS"/>
</dbReference>
<organism evidence="5 6">
    <name type="scientific">Tistrella mobilis (strain KA081020-065)</name>
    <dbReference type="NCBI Taxonomy" id="1110502"/>
    <lineage>
        <taxon>Bacteria</taxon>
        <taxon>Pseudomonadati</taxon>
        <taxon>Pseudomonadota</taxon>
        <taxon>Alphaproteobacteria</taxon>
        <taxon>Geminicoccales</taxon>
        <taxon>Geminicoccaceae</taxon>
        <taxon>Tistrella</taxon>
    </lineage>
</organism>
<dbReference type="SUPFAM" id="SSF46689">
    <property type="entry name" value="Homeodomain-like"/>
    <property type="match status" value="2"/>
</dbReference>
<reference evidence="5 6" key="1">
    <citation type="journal article" date="2012" name="J. Am. Chem. Soc.">
        <title>Bacterial biosynthesis and maturation of the didemnin anti-cancer agents.</title>
        <authorList>
            <person name="Xu Y."/>
            <person name="Kersten R.D."/>
            <person name="Nam S.J."/>
            <person name="Lu L."/>
            <person name="Al-Suwailem A.M."/>
            <person name="Zheng H."/>
            <person name="Fenical W."/>
            <person name="Dorrestein P.C."/>
            <person name="Moore B.S."/>
            <person name="Qian P.Y."/>
        </authorList>
    </citation>
    <scope>NUCLEOTIDE SEQUENCE [LARGE SCALE GENOMIC DNA]</scope>
    <source>
        <strain evidence="5 6">KA081020-065</strain>
    </source>
</reference>
<dbReference type="GO" id="GO:0043565">
    <property type="term" value="F:sequence-specific DNA binding"/>
    <property type="evidence" value="ECO:0007669"/>
    <property type="project" value="InterPro"/>
</dbReference>
<dbReference type="PANTHER" id="PTHR47893:SF1">
    <property type="entry name" value="REGULATORY PROTEIN PCHR"/>
    <property type="match status" value="1"/>
</dbReference>
<dbReference type="Pfam" id="PF12833">
    <property type="entry name" value="HTH_18"/>
    <property type="match status" value="1"/>
</dbReference>
<keyword evidence="3" id="KW-0804">Transcription</keyword>
<dbReference type="eggNOG" id="COG2207">
    <property type="taxonomic scope" value="Bacteria"/>
</dbReference>
<keyword evidence="6" id="KW-1185">Reference proteome</keyword>
<evidence type="ECO:0000256" key="3">
    <source>
        <dbReference type="ARBA" id="ARBA00023163"/>
    </source>
</evidence>
<dbReference type="PROSITE" id="PS00041">
    <property type="entry name" value="HTH_ARAC_FAMILY_1"/>
    <property type="match status" value="1"/>
</dbReference>
<dbReference type="SMART" id="SM00342">
    <property type="entry name" value="HTH_ARAC"/>
    <property type="match status" value="1"/>
</dbReference>
<evidence type="ECO:0000313" key="6">
    <source>
        <dbReference type="Proteomes" id="UP000005258"/>
    </source>
</evidence>
<name>I3TQT1_TISMK</name>
<accession>I3TQT1</accession>
<keyword evidence="1" id="KW-0805">Transcription regulation</keyword>
<dbReference type="InterPro" id="IPR020449">
    <property type="entry name" value="Tscrpt_reg_AraC-type_HTH"/>
</dbReference>
<evidence type="ECO:0000313" key="5">
    <source>
        <dbReference type="EMBL" id="AFK55119.1"/>
    </source>
</evidence>
<dbReference type="PATRIC" id="fig|1110502.3.peg.3364"/>
<feature type="domain" description="HTH araC/xylS-type" evidence="4">
    <location>
        <begin position="214"/>
        <end position="312"/>
    </location>
</feature>
<dbReference type="InterPro" id="IPR018060">
    <property type="entry name" value="HTH_AraC"/>
</dbReference>
<dbReference type="KEGG" id="tmo:TMO_3281"/>
<dbReference type="PANTHER" id="PTHR47893">
    <property type="entry name" value="REGULATORY PROTEIN PCHR"/>
    <property type="match status" value="1"/>
</dbReference>
<sequence length="313" mass="34229">MIKSPAPSAEIPVSRLIAGRNPATTAPAWQVTLLRLQDGVELVHWCGRFERPASFALHDDSDRIHFSFTSRLDGVARCSFPADRRDHAIRAETGCISFGQGRHGSYHQQGMLENVTVMVRPDIFAAWAGEADGGLVGLLATEGGFLADHRGRELTDTARGIARAMRLAGEMSPAARHPLWYRAQGSVLVGLFLEARRQEPALPTAAPADRARLRRARDLLLADLSCAPSLADLARAAGLSVTRLERGFHVLFGTSVYGLFQQERMAEARRRLLDGETSITRVAADLGYTNTSHFAAAFRKQHGVNPSALKCRR</sequence>
<dbReference type="GO" id="GO:0003700">
    <property type="term" value="F:DNA-binding transcription factor activity"/>
    <property type="evidence" value="ECO:0007669"/>
    <property type="project" value="InterPro"/>
</dbReference>
<evidence type="ECO:0000259" key="4">
    <source>
        <dbReference type="PROSITE" id="PS01124"/>
    </source>
</evidence>
<dbReference type="InterPro" id="IPR009057">
    <property type="entry name" value="Homeodomain-like_sf"/>
</dbReference>
<dbReference type="PRINTS" id="PR00032">
    <property type="entry name" value="HTHARAC"/>
</dbReference>
<dbReference type="HOGENOM" id="CLU_052345_4_2_5"/>
<dbReference type="RefSeq" id="WP_014746797.1">
    <property type="nucleotide sequence ID" value="NC_017956.1"/>
</dbReference>
<protein>
    <submittedName>
        <fullName evidence="5">Helix-turn-helix domain-containing protein</fullName>
    </submittedName>
</protein>
<evidence type="ECO:0000256" key="1">
    <source>
        <dbReference type="ARBA" id="ARBA00023015"/>
    </source>
</evidence>
<dbReference type="AlphaFoldDB" id="I3TQT1"/>
<dbReference type="InterPro" id="IPR053142">
    <property type="entry name" value="PchR_regulatory_protein"/>
</dbReference>
<dbReference type="STRING" id="1110502.TMO_3281"/>
<dbReference type="Gene3D" id="1.10.10.60">
    <property type="entry name" value="Homeodomain-like"/>
    <property type="match status" value="1"/>
</dbReference>
<dbReference type="EMBL" id="CP003236">
    <property type="protein sequence ID" value="AFK55119.1"/>
    <property type="molecule type" value="Genomic_DNA"/>
</dbReference>
<proteinExistence type="predicted"/>
<dbReference type="Proteomes" id="UP000005258">
    <property type="component" value="Chromosome"/>
</dbReference>
<evidence type="ECO:0000256" key="2">
    <source>
        <dbReference type="ARBA" id="ARBA00023125"/>
    </source>
</evidence>
<gene>
    <name evidence="5" type="primary">pchR</name>
    <name evidence="5" type="ordered locus">TMO_3281</name>
</gene>
<dbReference type="PROSITE" id="PS01124">
    <property type="entry name" value="HTH_ARAC_FAMILY_2"/>
    <property type="match status" value="1"/>
</dbReference>